<accession>A0A1I1M011</accession>
<evidence type="ECO:0000313" key="2">
    <source>
        <dbReference type="Proteomes" id="UP000199577"/>
    </source>
</evidence>
<gene>
    <name evidence="1" type="ORF">SAMN05421747_12359</name>
</gene>
<dbReference type="RefSeq" id="WP_090974980.1">
    <property type="nucleotide sequence ID" value="NZ_FOLL01000023.1"/>
</dbReference>
<dbReference type="AlphaFoldDB" id="A0A1I1M011"/>
<keyword evidence="2" id="KW-1185">Reference proteome</keyword>
<name>A0A1I1M011_9SPHI</name>
<dbReference type="OrthoDB" id="998120at2"/>
<reference evidence="1 2" key="1">
    <citation type="submission" date="2016-10" db="EMBL/GenBank/DDBJ databases">
        <authorList>
            <person name="de Groot N.N."/>
        </authorList>
    </citation>
    <scope>NUCLEOTIDE SEQUENCE [LARGE SCALE GENOMIC DNA]</scope>
    <source>
        <strain evidence="1 2">DSM 22900</strain>
    </source>
</reference>
<proteinExistence type="predicted"/>
<dbReference type="Proteomes" id="UP000199577">
    <property type="component" value="Unassembled WGS sequence"/>
</dbReference>
<dbReference type="EMBL" id="FOLL01000023">
    <property type="protein sequence ID" value="SFC75913.1"/>
    <property type="molecule type" value="Genomic_DNA"/>
</dbReference>
<evidence type="ECO:0000313" key="1">
    <source>
        <dbReference type="EMBL" id="SFC75913.1"/>
    </source>
</evidence>
<organism evidence="1 2">
    <name type="scientific">Parapedobacter composti</name>
    <dbReference type="NCBI Taxonomy" id="623281"/>
    <lineage>
        <taxon>Bacteria</taxon>
        <taxon>Pseudomonadati</taxon>
        <taxon>Bacteroidota</taxon>
        <taxon>Sphingobacteriia</taxon>
        <taxon>Sphingobacteriales</taxon>
        <taxon>Sphingobacteriaceae</taxon>
        <taxon>Parapedobacter</taxon>
    </lineage>
</organism>
<protein>
    <submittedName>
        <fullName evidence="1">Uncharacterized protein</fullName>
    </submittedName>
</protein>
<sequence length="137" mass="15675">MPAGSLNLAKIPRAGSVVGDPALVVNTIEYEDKYERLRGYGYLFGYPGYAVDFFVDAFHRSDTSGKHVERDFFQIPVYTRDDGHFVYAIPKGHVPSAERDSVLYRRAVQVLESYRKIRPKYLNRDSTVRAAQLLRDL</sequence>